<accession>A0A2Z6DYF4</accession>
<sequence>MKTAVRTGGWVARAEVVVCPECDLVTRLPKPLRGKRAYCPRCGAVVWRSGVPFRALLPWVVTAWVLWFASGVQPLAQLELFGQVTEVTLWTLAAALARGHETGLAAIVSATTVFAPLALLLTYTWLFVPLWRRRTVPGIRLLLRYAHWHRHWAMLDVFLLGVVVAVVKLGDMARLLPGLSLWAFVGFTVSLAVIHALFDWDRYRADWLACHRVS</sequence>
<dbReference type="RefSeq" id="WP_119335293.1">
    <property type="nucleotide sequence ID" value="NZ_AP018558.1"/>
</dbReference>
<reference evidence="2 3" key="1">
    <citation type="submission" date="2018-04" db="EMBL/GenBank/DDBJ databases">
        <title>Complete genome sequence of Hydrogenophilus thermoluteolus TH-1.</title>
        <authorList>
            <person name="Arai H."/>
        </authorList>
    </citation>
    <scope>NUCLEOTIDE SEQUENCE [LARGE SCALE GENOMIC DNA]</scope>
    <source>
        <strain evidence="2 3">TH-1</strain>
    </source>
</reference>
<dbReference type="OrthoDB" id="9807787at2"/>
<dbReference type="KEGG" id="htl:HPTL_1302"/>
<keyword evidence="3" id="KW-1185">Reference proteome</keyword>
<dbReference type="AlphaFoldDB" id="A0A2Z6DYF4"/>
<keyword evidence="1" id="KW-0472">Membrane</keyword>
<dbReference type="EMBL" id="AP018558">
    <property type="protein sequence ID" value="BBD77566.1"/>
    <property type="molecule type" value="Genomic_DNA"/>
</dbReference>
<evidence type="ECO:0000313" key="3">
    <source>
        <dbReference type="Proteomes" id="UP000262004"/>
    </source>
</evidence>
<protein>
    <submittedName>
        <fullName evidence="2">Paraquat-inducible protein A</fullName>
    </submittedName>
</protein>
<feature type="transmembrane region" description="Helical" evidence="1">
    <location>
        <begin position="148"/>
        <end position="167"/>
    </location>
</feature>
<name>A0A2Z6DYF4_HYDTE</name>
<feature type="transmembrane region" description="Helical" evidence="1">
    <location>
        <begin position="104"/>
        <end position="128"/>
    </location>
</feature>
<keyword evidence="1" id="KW-1133">Transmembrane helix</keyword>
<gene>
    <name evidence="2" type="ORF">HPTL_1302</name>
</gene>
<evidence type="ECO:0000256" key="1">
    <source>
        <dbReference type="SAM" id="Phobius"/>
    </source>
</evidence>
<dbReference type="Proteomes" id="UP000262004">
    <property type="component" value="Chromosome"/>
</dbReference>
<keyword evidence="1" id="KW-0812">Transmembrane</keyword>
<evidence type="ECO:0000313" key="2">
    <source>
        <dbReference type="EMBL" id="BBD77566.1"/>
    </source>
</evidence>
<feature type="transmembrane region" description="Helical" evidence="1">
    <location>
        <begin position="56"/>
        <end position="74"/>
    </location>
</feature>
<feature type="transmembrane region" description="Helical" evidence="1">
    <location>
        <begin position="179"/>
        <end position="198"/>
    </location>
</feature>
<dbReference type="Pfam" id="PF04403">
    <property type="entry name" value="PqiA"/>
    <property type="match status" value="1"/>
</dbReference>
<proteinExistence type="predicted"/>
<organism evidence="2 3">
    <name type="scientific">Hydrogenophilus thermoluteolus</name>
    <name type="common">Pseudomonas hydrogenothermophila</name>
    <dbReference type="NCBI Taxonomy" id="297"/>
    <lineage>
        <taxon>Bacteria</taxon>
        <taxon>Pseudomonadati</taxon>
        <taxon>Pseudomonadota</taxon>
        <taxon>Hydrogenophilia</taxon>
        <taxon>Hydrogenophilales</taxon>
        <taxon>Hydrogenophilaceae</taxon>
        <taxon>Hydrogenophilus</taxon>
    </lineage>
</organism>
<dbReference type="InterPro" id="IPR007498">
    <property type="entry name" value="PqiA-like"/>
</dbReference>